<dbReference type="Proteomes" id="UP000515312">
    <property type="component" value="Chromosome"/>
</dbReference>
<feature type="chain" id="PRO_5028857350" evidence="1">
    <location>
        <begin position="25"/>
        <end position="200"/>
    </location>
</feature>
<keyword evidence="4" id="KW-1185">Reference proteome</keyword>
<accession>A0A7G8BI24</accession>
<evidence type="ECO:0000313" key="4">
    <source>
        <dbReference type="Proteomes" id="UP000515312"/>
    </source>
</evidence>
<evidence type="ECO:0000313" key="3">
    <source>
        <dbReference type="EMBL" id="QNI32194.1"/>
    </source>
</evidence>
<dbReference type="RefSeq" id="WP_186743149.1">
    <property type="nucleotide sequence ID" value="NZ_CP060394.1"/>
</dbReference>
<gene>
    <name evidence="3" type="ORF">H7849_24935</name>
</gene>
<dbReference type="InterPro" id="IPR034660">
    <property type="entry name" value="DinB/YfiT-like"/>
</dbReference>
<dbReference type="SUPFAM" id="SSF109854">
    <property type="entry name" value="DinB/YfiT-like putative metalloenzymes"/>
    <property type="match status" value="1"/>
</dbReference>
<proteinExistence type="predicted"/>
<evidence type="ECO:0000259" key="2">
    <source>
        <dbReference type="Pfam" id="PF12867"/>
    </source>
</evidence>
<dbReference type="KEGG" id="adin:H7849_24935"/>
<sequence length="200" mass="21518">MKSPILSSICIACVLNAGALSMHAQTSDASTDRTAPSYDMKAQALLDLQEVNKKCVDLAQVLPSDKLTWRPSPDTRSFAEVFLHVAGERYAFLSMMGATPPAGFKAGEFDKSTTEKGHIIEALNQSWDFASKAINGMSNADFAKLLPKLGPQANEGDVVYLLVADAHEHLGQLVAYARQNGIVPPWTVEAQKKKTAAAAK</sequence>
<dbReference type="Gene3D" id="1.20.120.450">
    <property type="entry name" value="dinb family like domain"/>
    <property type="match status" value="1"/>
</dbReference>
<name>A0A7G8BI24_9BACT</name>
<evidence type="ECO:0000256" key="1">
    <source>
        <dbReference type="SAM" id="SignalP"/>
    </source>
</evidence>
<dbReference type="AlphaFoldDB" id="A0A7G8BI24"/>
<reference evidence="3 4" key="1">
    <citation type="submission" date="2020-08" db="EMBL/GenBank/DDBJ databases">
        <title>Edaphobacter telluris sp. nov. and Acidobacterium dinghuensis sp. nov., two acidobacteria isolated from forest soil.</title>
        <authorList>
            <person name="Fu J."/>
            <person name="Qiu L."/>
        </authorList>
    </citation>
    <scope>NUCLEOTIDE SEQUENCE [LARGE SCALE GENOMIC DNA]</scope>
    <source>
        <strain evidence="3">4Y35</strain>
    </source>
</reference>
<feature type="signal peptide" evidence="1">
    <location>
        <begin position="1"/>
        <end position="24"/>
    </location>
</feature>
<feature type="domain" description="DinB-like" evidence="2">
    <location>
        <begin position="54"/>
        <end position="173"/>
    </location>
</feature>
<protein>
    <submittedName>
        <fullName evidence="3">DinB family protein</fullName>
    </submittedName>
</protein>
<organism evidence="3 4">
    <name type="scientific">Alloacidobacterium dinghuense</name>
    <dbReference type="NCBI Taxonomy" id="2763107"/>
    <lineage>
        <taxon>Bacteria</taxon>
        <taxon>Pseudomonadati</taxon>
        <taxon>Acidobacteriota</taxon>
        <taxon>Terriglobia</taxon>
        <taxon>Terriglobales</taxon>
        <taxon>Acidobacteriaceae</taxon>
        <taxon>Alloacidobacterium</taxon>
    </lineage>
</organism>
<dbReference type="Pfam" id="PF12867">
    <property type="entry name" value="DinB_2"/>
    <property type="match status" value="1"/>
</dbReference>
<dbReference type="EMBL" id="CP060394">
    <property type="protein sequence ID" value="QNI32194.1"/>
    <property type="molecule type" value="Genomic_DNA"/>
</dbReference>
<dbReference type="InterPro" id="IPR024775">
    <property type="entry name" value="DinB-like"/>
</dbReference>
<keyword evidence="1" id="KW-0732">Signal</keyword>